<dbReference type="PANTHER" id="PTHR35889">
    <property type="entry name" value="CYCLOINULO-OLIGOSACCHARIDE FRUCTANOTRANSFERASE-RELATED"/>
    <property type="match status" value="1"/>
</dbReference>
<feature type="domain" description="DUF1549" evidence="2">
    <location>
        <begin position="292"/>
        <end position="474"/>
    </location>
</feature>
<sequence length="771" mass="85641">MMPSGRPDRHDHRPRKCVTTAARNRRQPNPSSEFRPPQPLTMPHLRHLLVCLATTFVCVATADEASPDETTSSEAINLQGSGAARIDFENDVLPRLTRHGCNGGACHGAAAGRGGFKLSLYGGDPDADFDQIVRNLGGRRINLNDAELSLLIRKPTETVEHGGGAVLSEADAQQLIAWIDQGAPRTPQRQLQRVQVDPTRHVAPAAGHSVSLRTTAIYQDGSQRDVTDQTIFSSADPSAVRIEPLSGTATVLRAGRHVVIARYWNRVVPVELIGAHDNSPISPDERAADNFIDQEVIEALATLRLPPSGPADDAVFLRRLSLDLTGRLPTPEQTLRFLLDTRPDKRDRLLNRLLDGEAFNEYWTLQLATLLRLRPRGDDPEGAHVYHDWLAQQLRDRRGYDAIARSLLLSGGDTHVIGPANFYRMADGPRQQAELFSEVLMASRLRCANCHNHPLDRWTQDDYHGLAAIFATLQTGREVRPNPDGYVVHPRTLEPATPRLPGQQDLPTDRADVRVALADWLIDPDNPYFAKAMVNRLWQRMMGRGLVEPVDDFRATNPATHPRLLQRLADDFVAHGYDLRHTLRQIAQTQTYARSADATSANRNDQAFYSHRLRRPLDAEVLADAISDVLGVAETYGDQPIGTRAVALLDPSTESETLDVLGRCDRTSSCATPSASAGGLTQQLHRFNGDMLNQRIAVSGGRLDGLLDQSTPPEEIIQTFYLAALCRQPTERERRHWNEQLNRLSSSADRRTFLEDLVWGLLSCEEFVTNH</sequence>
<dbReference type="Pfam" id="PF07583">
    <property type="entry name" value="PSCyt2"/>
    <property type="match status" value="1"/>
</dbReference>
<evidence type="ECO:0000259" key="2">
    <source>
        <dbReference type="Pfam" id="PF07583"/>
    </source>
</evidence>
<dbReference type="AlphaFoldDB" id="A0A5M6D0V0"/>
<dbReference type="PANTHER" id="PTHR35889:SF3">
    <property type="entry name" value="F-BOX DOMAIN-CONTAINING PROTEIN"/>
    <property type="match status" value="1"/>
</dbReference>
<reference evidence="4 5" key="1">
    <citation type="submission" date="2019-08" db="EMBL/GenBank/DDBJ databases">
        <authorList>
            <person name="Dhanesh K."/>
            <person name="Kumar G."/>
            <person name="Sasikala C."/>
            <person name="Venkata Ramana C."/>
        </authorList>
    </citation>
    <scope>NUCLEOTIDE SEQUENCE [LARGE SCALE GENOMIC DNA]</scope>
    <source>
        <strain evidence="4 5">JC645</strain>
    </source>
</reference>
<dbReference type="Proteomes" id="UP000324479">
    <property type="component" value="Unassembled WGS sequence"/>
</dbReference>
<evidence type="ECO:0000313" key="5">
    <source>
        <dbReference type="Proteomes" id="UP000324479"/>
    </source>
</evidence>
<name>A0A5M6D0V0_9BACT</name>
<evidence type="ECO:0000256" key="1">
    <source>
        <dbReference type="SAM" id="MobiDB-lite"/>
    </source>
</evidence>
<accession>A0A5M6D0V0</accession>
<protein>
    <submittedName>
        <fullName evidence="4">DUF1553 domain-containing protein</fullName>
    </submittedName>
</protein>
<feature type="region of interest" description="Disordered" evidence="1">
    <location>
        <begin position="1"/>
        <end position="40"/>
    </location>
</feature>
<dbReference type="InterPro" id="IPR022655">
    <property type="entry name" value="DUF1553"/>
</dbReference>
<proteinExistence type="predicted"/>
<keyword evidence="5" id="KW-1185">Reference proteome</keyword>
<feature type="domain" description="DUF1553" evidence="3">
    <location>
        <begin position="514"/>
        <end position="738"/>
    </location>
</feature>
<organism evidence="4 5">
    <name type="scientific">Roseiconus nitratireducens</name>
    <dbReference type="NCBI Taxonomy" id="2605748"/>
    <lineage>
        <taxon>Bacteria</taxon>
        <taxon>Pseudomonadati</taxon>
        <taxon>Planctomycetota</taxon>
        <taxon>Planctomycetia</taxon>
        <taxon>Pirellulales</taxon>
        <taxon>Pirellulaceae</taxon>
        <taxon>Roseiconus</taxon>
    </lineage>
</organism>
<comment type="caution">
    <text evidence="4">The sequence shown here is derived from an EMBL/GenBank/DDBJ whole genome shotgun (WGS) entry which is preliminary data.</text>
</comment>
<evidence type="ECO:0000259" key="3">
    <source>
        <dbReference type="Pfam" id="PF07587"/>
    </source>
</evidence>
<evidence type="ECO:0000313" key="4">
    <source>
        <dbReference type="EMBL" id="KAA5541074.1"/>
    </source>
</evidence>
<dbReference type="Pfam" id="PF07587">
    <property type="entry name" value="PSD1"/>
    <property type="match status" value="1"/>
</dbReference>
<dbReference type="Gene3D" id="2.60.40.1080">
    <property type="match status" value="1"/>
</dbReference>
<feature type="compositionally biased region" description="Basic and acidic residues" evidence="1">
    <location>
        <begin position="1"/>
        <end position="11"/>
    </location>
</feature>
<gene>
    <name evidence="4" type="ORF">FYK55_19465</name>
</gene>
<dbReference type="EMBL" id="VWOX01000011">
    <property type="protein sequence ID" value="KAA5541074.1"/>
    <property type="molecule type" value="Genomic_DNA"/>
</dbReference>
<dbReference type="InterPro" id="IPR011444">
    <property type="entry name" value="DUF1549"/>
</dbReference>